<evidence type="ECO:0000256" key="1">
    <source>
        <dbReference type="SAM" id="Phobius"/>
    </source>
</evidence>
<gene>
    <name evidence="2" type="ORF">A3A78_00455</name>
</gene>
<dbReference type="AlphaFoldDB" id="A0A1F4VE41"/>
<feature type="transmembrane region" description="Helical" evidence="1">
    <location>
        <begin position="89"/>
        <end position="106"/>
    </location>
</feature>
<keyword evidence="1" id="KW-0812">Transmembrane</keyword>
<keyword evidence="1" id="KW-1133">Transmembrane helix</keyword>
<dbReference type="PANTHER" id="PTHR10790:SF51">
    <property type="entry name" value="TETRATRICOPEPTIDE REPEAT PROTEIN"/>
    <property type="match status" value="1"/>
</dbReference>
<dbReference type="Proteomes" id="UP000176504">
    <property type="component" value="Unassembled WGS sequence"/>
</dbReference>
<name>A0A1F4VE41_UNCKA</name>
<feature type="transmembrane region" description="Helical" evidence="1">
    <location>
        <begin position="453"/>
        <end position="474"/>
    </location>
</feature>
<organism evidence="2 3">
    <name type="scientific">candidate division WWE3 bacterium RIFCSPLOWO2_01_FULL_41_18</name>
    <dbReference type="NCBI Taxonomy" id="1802625"/>
    <lineage>
        <taxon>Bacteria</taxon>
        <taxon>Katanobacteria</taxon>
    </lineage>
</organism>
<feature type="transmembrane region" description="Helical" evidence="1">
    <location>
        <begin position="494"/>
        <end position="513"/>
    </location>
</feature>
<feature type="transmembrane region" description="Helical" evidence="1">
    <location>
        <begin position="233"/>
        <end position="257"/>
    </location>
</feature>
<feature type="transmembrane region" description="Helical" evidence="1">
    <location>
        <begin position="376"/>
        <end position="397"/>
    </location>
</feature>
<evidence type="ECO:0000313" key="3">
    <source>
        <dbReference type="Proteomes" id="UP000176504"/>
    </source>
</evidence>
<proteinExistence type="predicted"/>
<feature type="transmembrane region" description="Helical" evidence="1">
    <location>
        <begin position="118"/>
        <end position="136"/>
    </location>
</feature>
<feature type="transmembrane region" description="Helical" evidence="1">
    <location>
        <begin position="305"/>
        <end position="322"/>
    </location>
</feature>
<keyword evidence="1" id="KW-0472">Membrane</keyword>
<dbReference type="InterPro" id="IPR018746">
    <property type="entry name" value="DUF2298"/>
</dbReference>
<feature type="transmembrane region" description="Helical" evidence="1">
    <location>
        <begin position="417"/>
        <end position="433"/>
    </location>
</feature>
<protein>
    <recommendedName>
        <fullName evidence="4">YYY membrane protein</fullName>
    </recommendedName>
</protein>
<accession>A0A1F4VE41</accession>
<feature type="transmembrane region" description="Helical" evidence="1">
    <location>
        <begin position="334"/>
        <end position="364"/>
    </location>
</feature>
<evidence type="ECO:0000313" key="2">
    <source>
        <dbReference type="EMBL" id="OGC55415.1"/>
    </source>
</evidence>
<dbReference type="EMBL" id="MEVI01000002">
    <property type="protein sequence ID" value="OGC55415.1"/>
    <property type="molecule type" value="Genomic_DNA"/>
</dbReference>
<evidence type="ECO:0008006" key="4">
    <source>
        <dbReference type="Google" id="ProtNLM"/>
    </source>
</evidence>
<dbReference type="PANTHER" id="PTHR10790">
    <property type="entry name" value="TPR-DOMAIN CONTAINING PROTEIN"/>
    <property type="match status" value="1"/>
</dbReference>
<dbReference type="Pfam" id="PF10060">
    <property type="entry name" value="DUF2298"/>
    <property type="match status" value="2"/>
</dbReference>
<sequence>MNSFGTFYHDFILYLLPFLLVNYGISVISFPLANYFFGKFSDKGYSFSSFFGWTSISFILFFAITYLNISVHLPLVNFDLSLLKLTKSTVFGALILWTVINLLYGIKKGIYNLLNFQNLLKTNLLFTALFLFWYFVRVHNPQIYQIERFMDYGIIKSLFNAESLPLNDFWYVGEPLNYYYFGHFISFVILSISRVGEVPGFFVLVAFLFASLGTIVFRLSQNLFLLIKESRKGAFASGILSVLFTLFFGPIHSVLWLKDFVVGLFLPSLKGPGFWYAEATRSIKGTITEFPIFSFLEADVHAHNFGYIFGALTLSSLFLFYIDKSDKPSLKNRYLYLIFFFIGISAMTNTWDALTLGFLSVLVYLVKYRKAAKIKLASHLAIFLIMAFVVASPWILFFRSPVTGFGFVRERSPIFDWLLFWGGFVVIVLYPVVREIFRFTEGKLKFKFNENTVFFVLTALLGLFLLFFQEIFFAKDILISTVWFRANTVFKITAQVWLWFGILAGVFIVREFIKEDSDLDSRFRGNDKIKGVIKGKLSVSDKMFRVLIALVIFISLLYPLMTIQYLFKSREIKSIDKSLSFWEQSYPFDYDAYKYLLSLQRGMRESEKAKNIIEASGESYTDSNFFSVFLGLNSVIGWPVHEWTWRGSYDDIALRRSEVSEVYTGLEKEKSLGILNKYNIDYIIDGQLEKMIYGERIQKDKISSLGETIYKNEKTRIIKVK</sequence>
<feature type="transmembrane region" description="Helical" evidence="1">
    <location>
        <begin position="12"/>
        <end position="38"/>
    </location>
</feature>
<reference evidence="2 3" key="1">
    <citation type="journal article" date="2016" name="Nat. Commun.">
        <title>Thousands of microbial genomes shed light on interconnected biogeochemical processes in an aquifer system.</title>
        <authorList>
            <person name="Anantharaman K."/>
            <person name="Brown C.T."/>
            <person name="Hug L.A."/>
            <person name="Sharon I."/>
            <person name="Castelle C.J."/>
            <person name="Probst A.J."/>
            <person name="Thomas B.C."/>
            <person name="Singh A."/>
            <person name="Wilkins M.J."/>
            <person name="Karaoz U."/>
            <person name="Brodie E.L."/>
            <person name="Williams K.H."/>
            <person name="Hubbard S.S."/>
            <person name="Banfield J.F."/>
        </authorList>
    </citation>
    <scope>NUCLEOTIDE SEQUENCE [LARGE SCALE GENOMIC DNA]</scope>
</reference>
<feature type="transmembrane region" description="Helical" evidence="1">
    <location>
        <begin position="50"/>
        <end position="69"/>
    </location>
</feature>
<feature type="transmembrane region" description="Helical" evidence="1">
    <location>
        <begin position="546"/>
        <end position="567"/>
    </location>
</feature>
<comment type="caution">
    <text evidence="2">The sequence shown here is derived from an EMBL/GenBank/DDBJ whole genome shotgun (WGS) entry which is preliminary data.</text>
</comment>
<feature type="transmembrane region" description="Helical" evidence="1">
    <location>
        <begin position="200"/>
        <end position="221"/>
    </location>
</feature>